<evidence type="ECO:0000313" key="1">
    <source>
        <dbReference type="EMBL" id="VFS51928.1"/>
    </source>
</evidence>
<reference evidence="1 2" key="1">
    <citation type="submission" date="2019-03" db="EMBL/GenBank/DDBJ databases">
        <authorList>
            <consortium name="Pathogen Informatics"/>
        </authorList>
    </citation>
    <scope>NUCLEOTIDE SEQUENCE [LARGE SCALE GENOMIC DNA]</scope>
    <source>
        <strain evidence="1 2">NCTC12282</strain>
    </source>
</reference>
<sequence>MMKSHTVIVVIIFRGNSGWQSAPEALLRFKGIVMSAHSSPKFVSRYAELAQVAAQKEKVGDWGGSVHVLGACRECS</sequence>
<name>A0A484ZVX0_9GAMM</name>
<proteinExistence type="predicted"/>
<dbReference type="Proteomes" id="UP000373449">
    <property type="component" value="Unassembled WGS sequence"/>
</dbReference>
<accession>A0A484ZVX0</accession>
<dbReference type="EMBL" id="CAADJA010000002">
    <property type="protein sequence ID" value="VFS51928.1"/>
    <property type="molecule type" value="Genomic_DNA"/>
</dbReference>
<evidence type="ECO:0000313" key="2">
    <source>
        <dbReference type="Proteomes" id="UP000373449"/>
    </source>
</evidence>
<dbReference type="AlphaFoldDB" id="A0A484ZVX0"/>
<protein>
    <submittedName>
        <fullName evidence="1">Uncharacterized protein</fullName>
    </submittedName>
</protein>
<gene>
    <name evidence="1" type="ORF">NCTC12282_05576</name>
</gene>
<organism evidence="1 2">
    <name type="scientific">Budvicia aquatica</name>
    <dbReference type="NCBI Taxonomy" id="82979"/>
    <lineage>
        <taxon>Bacteria</taxon>
        <taxon>Pseudomonadati</taxon>
        <taxon>Pseudomonadota</taxon>
        <taxon>Gammaproteobacteria</taxon>
        <taxon>Enterobacterales</taxon>
        <taxon>Budviciaceae</taxon>
        <taxon>Budvicia</taxon>
    </lineage>
</organism>